<protein>
    <submittedName>
        <fullName evidence="7">Crp/Fnr family transcriptional regulator</fullName>
    </submittedName>
</protein>
<evidence type="ECO:0000256" key="4">
    <source>
        <dbReference type="SAM" id="SignalP"/>
    </source>
</evidence>
<dbReference type="CDD" id="cd00038">
    <property type="entry name" value="CAP_ED"/>
    <property type="match status" value="1"/>
</dbReference>
<proteinExistence type="predicted"/>
<dbReference type="GO" id="GO:0005829">
    <property type="term" value="C:cytosol"/>
    <property type="evidence" value="ECO:0007669"/>
    <property type="project" value="TreeGrafter"/>
</dbReference>
<organism evidence="7 8">
    <name type="scientific">Piscinibacter terrae</name>
    <dbReference type="NCBI Taxonomy" id="2496871"/>
    <lineage>
        <taxon>Bacteria</taxon>
        <taxon>Pseudomonadati</taxon>
        <taxon>Pseudomonadota</taxon>
        <taxon>Betaproteobacteria</taxon>
        <taxon>Burkholderiales</taxon>
        <taxon>Sphaerotilaceae</taxon>
        <taxon>Piscinibacter</taxon>
    </lineage>
</organism>
<dbReference type="InterPro" id="IPR036390">
    <property type="entry name" value="WH_DNA-bd_sf"/>
</dbReference>
<dbReference type="Proteomes" id="UP000267464">
    <property type="component" value="Unassembled WGS sequence"/>
</dbReference>
<keyword evidence="1" id="KW-0805">Transcription regulation</keyword>
<dbReference type="InterPro" id="IPR036388">
    <property type="entry name" value="WH-like_DNA-bd_sf"/>
</dbReference>
<dbReference type="SMART" id="SM00419">
    <property type="entry name" value="HTH_CRP"/>
    <property type="match status" value="1"/>
</dbReference>
<dbReference type="GO" id="GO:0003700">
    <property type="term" value="F:DNA-binding transcription factor activity"/>
    <property type="evidence" value="ECO:0007669"/>
    <property type="project" value="TreeGrafter"/>
</dbReference>
<dbReference type="Pfam" id="PF13545">
    <property type="entry name" value="HTH_Crp_2"/>
    <property type="match status" value="1"/>
</dbReference>
<dbReference type="EMBL" id="QUSW01000008">
    <property type="protein sequence ID" value="RQP22248.1"/>
    <property type="molecule type" value="Genomic_DNA"/>
</dbReference>
<accession>A0A3N7HJL2</accession>
<evidence type="ECO:0000259" key="6">
    <source>
        <dbReference type="PROSITE" id="PS51063"/>
    </source>
</evidence>
<dbReference type="InterPro" id="IPR018490">
    <property type="entry name" value="cNMP-bd_dom_sf"/>
</dbReference>
<dbReference type="InterPro" id="IPR014710">
    <property type="entry name" value="RmlC-like_jellyroll"/>
</dbReference>
<dbReference type="Gene3D" id="1.10.10.10">
    <property type="entry name" value="Winged helix-like DNA-binding domain superfamily/Winged helix DNA-binding domain"/>
    <property type="match status" value="1"/>
</dbReference>
<dbReference type="PANTHER" id="PTHR24567:SF68">
    <property type="entry name" value="DNA-BINDING TRANSCRIPTIONAL DUAL REGULATOR CRP"/>
    <property type="match status" value="1"/>
</dbReference>
<dbReference type="InterPro" id="IPR000595">
    <property type="entry name" value="cNMP-bd_dom"/>
</dbReference>
<evidence type="ECO:0000313" key="7">
    <source>
        <dbReference type="EMBL" id="RQP22248.1"/>
    </source>
</evidence>
<dbReference type="GO" id="GO:0003677">
    <property type="term" value="F:DNA binding"/>
    <property type="evidence" value="ECO:0007669"/>
    <property type="project" value="UniProtKB-KW"/>
</dbReference>
<feature type="domain" description="HTH crp-type" evidence="6">
    <location>
        <begin position="214"/>
        <end position="284"/>
    </location>
</feature>
<evidence type="ECO:0000256" key="3">
    <source>
        <dbReference type="ARBA" id="ARBA00023163"/>
    </source>
</evidence>
<dbReference type="PROSITE" id="PS50042">
    <property type="entry name" value="CNMP_BINDING_3"/>
    <property type="match status" value="1"/>
</dbReference>
<keyword evidence="2" id="KW-0238">DNA-binding</keyword>
<evidence type="ECO:0000259" key="5">
    <source>
        <dbReference type="PROSITE" id="PS50042"/>
    </source>
</evidence>
<evidence type="ECO:0000256" key="2">
    <source>
        <dbReference type="ARBA" id="ARBA00023125"/>
    </source>
</evidence>
<comment type="caution">
    <text evidence="7">The sequence shown here is derived from an EMBL/GenBank/DDBJ whole genome shotgun (WGS) entry which is preliminary data.</text>
</comment>
<evidence type="ECO:0000256" key="1">
    <source>
        <dbReference type="ARBA" id="ARBA00023015"/>
    </source>
</evidence>
<dbReference type="Pfam" id="PF00027">
    <property type="entry name" value="cNMP_binding"/>
    <property type="match status" value="1"/>
</dbReference>
<reference evidence="7 8" key="1">
    <citation type="submission" date="2018-08" db="EMBL/GenBank/DDBJ databases">
        <authorList>
            <person name="Khan S.A."/>
            <person name="Jeon C.O."/>
            <person name="Chun B.H."/>
            <person name="Jeong S.E."/>
        </authorList>
    </citation>
    <scope>NUCLEOTIDE SEQUENCE [LARGE SCALE GENOMIC DNA]</scope>
    <source>
        <strain evidence="7 8">S-16</strain>
    </source>
</reference>
<feature type="domain" description="Cyclic nucleotide-binding" evidence="5">
    <location>
        <begin position="80"/>
        <end position="183"/>
    </location>
</feature>
<dbReference type="InterPro" id="IPR050397">
    <property type="entry name" value="Env_Response_Regulators"/>
</dbReference>
<dbReference type="PROSITE" id="PS51063">
    <property type="entry name" value="HTH_CRP_2"/>
    <property type="match status" value="1"/>
</dbReference>
<dbReference type="AlphaFoldDB" id="A0A3N7HJL2"/>
<dbReference type="SMART" id="SM00100">
    <property type="entry name" value="cNMP"/>
    <property type="match status" value="1"/>
</dbReference>
<dbReference type="InterPro" id="IPR012318">
    <property type="entry name" value="HTH_CRP"/>
</dbReference>
<gene>
    <name evidence="7" type="ORF">DZC73_24985</name>
</gene>
<dbReference type="PANTHER" id="PTHR24567">
    <property type="entry name" value="CRP FAMILY TRANSCRIPTIONAL REGULATORY PROTEIN"/>
    <property type="match status" value="1"/>
</dbReference>
<name>A0A3N7HJL2_9BURK</name>
<feature type="chain" id="PRO_5018264240" evidence="4">
    <location>
        <begin position="19"/>
        <end position="302"/>
    </location>
</feature>
<feature type="signal peptide" evidence="4">
    <location>
        <begin position="1"/>
        <end position="18"/>
    </location>
</feature>
<keyword evidence="8" id="KW-1185">Reference proteome</keyword>
<evidence type="ECO:0000313" key="8">
    <source>
        <dbReference type="Proteomes" id="UP000267464"/>
    </source>
</evidence>
<keyword evidence="3" id="KW-0804">Transcription</keyword>
<reference evidence="7 8" key="2">
    <citation type="submission" date="2018-12" db="EMBL/GenBank/DDBJ databases">
        <title>Rhizobacter gummiphilus sp. nov., a rubber-degrading bacterium isolated from the soil of a botanical garden in Japan.</title>
        <authorList>
            <person name="Shunsuke S.S."/>
        </authorList>
    </citation>
    <scope>NUCLEOTIDE SEQUENCE [LARGE SCALE GENOMIC DNA]</scope>
    <source>
        <strain evidence="7 8">S-16</strain>
    </source>
</reference>
<sequence>MWAGCFMACMVARFASMAAGSATDGRLICDKTAVQETRLGQTMHHTSSTQPFGVTHATTAHTVSLALTIHERAAIHQGRWFRDLPAATQQALLEHARLRVLLAGEPLCRHGIARDDWFAVCRGQVRMNGVFVNGKVFTLSFLRAGDWFGQLSSVDDMPQMVDAVAQTDCTVLSIRADAMKQLVSAHPSLLEALLRMSYARLRELARVVEELHTLPLEARLARKIMQLAQRENTDPTLAVLRLSQQDWADLLGASRPRVNSHLKSLQRDGVIHLEHRCLSVIDATRLSQIAQLEPVRRYAMAS</sequence>
<dbReference type="SUPFAM" id="SSF46785">
    <property type="entry name" value="Winged helix' DNA-binding domain"/>
    <property type="match status" value="1"/>
</dbReference>
<keyword evidence="4" id="KW-0732">Signal</keyword>
<dbReference type="SUPFAM" id="SSF51206">
    <property type="entry name" value="cAMP-binding domain-like"/>
    <property type="match status" value="1"/>
</dbReference>
<dbReference type="Gene3D" id="2.60.120.10">
    <property type="entry name" value="Jelly Rolls"/>
    <property type="match status" value="1"/>
</dbReference>